<keyword evidence="1" id="KW-0472">Membrane</keyword>
<feature type="transmembrane region" description="Helical" evidence="1">
    <location>
        <begin position="20"/>
        <end position="37"/>
    </location>
</feature>
<keyword evidence="1" id="KW-0812">Transmembrane</keyword>
<dbReference type="EMBL" id="LRPN01000011">
    <property type="protein sequence ID" value="KWZ85754.1"/>
    <property type="molecule type" value="Genomic_DNA"/>
</dbReference>
<reference evidence="3" key="1">
    <citation type="submission" date="2016-01" db="EMBL/GenBank/DDBJ databases">
        <authorList>
            <person name="Mitreva M."/>
            <person name="Pepin K.H."/>
            <person name="Mihindukulasuriya K.A."/>
            <person name="Fulton R."/>
            <person name="Fronick C."/>
            <person name="O'Laughlin M."/>
            <person name="Miner T."/>
            <person name="Herter B."/>
            <person name="Rosa B.A."/>
            <person name="Cordes M."/>
            <person name="Tomlinson C."/>
            <person name="Wollam A."/>
            <person name="Palsikar V.B."/>
            <person name="Mardis E.R."/>
            <person name="Wilson R.K."/>
        </authorList>
    </citation>
    <scope>NUCLEOTIDE SEQUENCE [LARGE SCALE GENOMIC DNA]</scope>
    <source>
        <strain evidence="3">GED7749B</strain>
    </source>
</reference>
<sequence>MSRASFLNSLLLKPSWGKLPAYLSIKSILNYLIFFLLPMR</sequence>
<evidence type="ECO:0000313" key="2">
    <source>
        <dbReference type="EMBL" id="KWZ85754.1"/>
    </source>
</evidence>
<name>A0A133L1N3_HEYCO</name>
<dbReference type="AlphaFoldDB" id="A0A133L1N3"/>
<dbReference type="PATRIC" id="fig|1398.22.peg.262"/>
<protein>
    <submittedName>
        <fullName evidence="2">Uncharacterized protein</fullName>
    </submittedName>
</protein>
<comment type="caution">
    <text evidence="2">The sequence shown here is derived from an EMBL/GenBank/DDBJ whole genome shotgun (WGS) entry which is preliminary data.</text>
</comment>
<keyword evidence="1" id="KW-1133">Transmembrane helix</keyword>
<evidence type="ECO:0000313" key="3">
    <source>
        <dbReference type="Proteomes" id="UP000070376"/>
    </source>
</evidence>
<proteinExistence type="predicted"/>
<organism evidence="2 3">
    <name type="scientific">Heyndrickxia coagulans</name>
    <name type="common">Weizmannia coagulans</name>
    <dbReference type="NCBI Taxonomy" id="1398"/>
    <lineage>
        <taxon>Bacteria</taxon>
        <taxon>Bacillati</taxon>
        <taxon>Bacillota</taxon>
        <taxon>Bacilli</taxon>
        <taxon>Bacillales</taxon>
        <taxon>Bacillaceae</taxon>
        <taxon>Heyndrickxia</taxon>
    </lineage>
</organism>
<gene>
    <name evidence="2" type="ORF">HMPREF3213_00264</name>
</gene>
<evidence type="ECO:0000256" key="1">
    <source>
        <dbReference type="SAM" id="Phobius"/>
    </source>
</evidence>
<accession>A0A133L1N3</accession>
<dbReference type="Proteomes" id="UP000070376">
    <property type="component" value="Unassembled WGS sequence"/>
</dbReference>